<dbReference type="FunFam" id="1.10.3730.20:FF:000001">
    <property type="entry name" value="Quaternary ammonium compound resistance transporter SugE"/>
    <property type="match status" value="1"/>
</dbReference>
<dbReference type="SUPFAM" id="SSF103481">
    <property type="entry name" value="Multidrug resistance efflux transporter EmrE"/>
    <property type="match status" value="1"/>
</dbReference>
<keyword evidence="10" id="KW-1185">Reference proteome</keyword>
<dbReference type="InterPro" id="IPR045324">
    <property type="entry name" value="Small_multidrug_res"/>
</dbReference>
<sequence length="107" mass="10794">MAWLLIVIAGIFETGFAVLLKQSETFTKPWPTVGFAVCALISFGLLTWALRGLEVGPAYAAWTGLGTAGTAVVGMAALGESASVLKLASLGLVVAGVIGLNLSGVTA</sequence>
<feature type="transmembrane region" description="Helical" evidence="8">
    <location>
        <begin position="84"/>
        <end position="102"/>
    </location>
</feature>
<evidence type="ECO:0000256" key="1">
    <source>
        <dbReference type="ARBA" id="ARBA00004651"/>
    </source>
</evidence>
<keyword evidence="6 8" id="KW-0472">Membrane</keyword>
<feature type="transmembrane region" description="Helical" evidence="8">
    <location>
        <begin position="59"/>
        <end position="78"/>
    </location>
</feature>
<evidence type="ECO:0000313" key="10">
    <source>
        <dbReference type="Proteomes" id="UP000676325"/>
    </source>
</evidence>
<protein>
    <submittedName>
        <fullName evidence="9">Multidrug efflux SMR transporter</fullName>
    </submittedName>
</protein>
<dbReference type="GO" id="GO:0005886">
    <property type="term" value="C:plasma membrane"/>
    <property type="evidence" value="ECO:0007669"/>
    <property type="project" value="UniProtKB-SubCell"/>
</dbReference>
<evidence type="ECO:0000256" key="2">
    <source>
        <dbReference type="ARBA" id="ARBA00022448"/>
    </source>
</evidence>
<dbReference type="PANTHER" id="PTHR30561">
    <property type="entry name" value="SMR FAMILY PROTON-DEPENDENT DRUG EFFLUX TRANSPORTER SUGE"/>
    <property type="match status" value="1"/>
</dbReference>
<comment type="similarity">
    <text evidence="7">Belongs to the drug/metabolite transporter (DMT) superfamily. Small multidrug resistance (SMR) (TC 2.A.7.1) family.</text>
</comment>
<dbReference type="RefSeq" id="WP_212516751.1">
    <property type="nucleotide sequence ID" value="NZ_JAGSOH010000007.1"/>
</dbReference>
<dbReference type="InterPro" id="IPR037185">
    <property type="entry name" value="EmrE-like"/>
</dbReference>
<dbReference type="GO" id="GO:0022857">
    <property type="term" value="F:transmembrane transporter activity"/>
    <property type="evidence" value="ECO:0007669"/>
    <property type="project" value="InterPro"/>
</dbReference>
<comment type="caution">
    <text evidence="9">The sequence shown here is derived from an EMBL/GenBank/DDBJ whole genome shotgun (WGS) entry which is preliminary data.</text>
</comment>
<comment type="subcellular location">
    <subcellularLocation>
        <location evidence="1 7">Cell membrane</location>
        <topology evidence="1 7">Multi-pass membrane protein</topology>
    </subcellularLocation>
</comment>
<dbReference type="EMBL" id="JAGSOH010000007">
    <property type="protein sequence ID" value="MBR7825597.1"/>
    <property type="molecule type" value="Genomic_DNA"/>
</dbReference>
<dbReference type="Gene3D" id="1.10.3730.20">
    <property type="match status" value="1"/>
</dbReference>
<evidence type="ECO:0000256" key="7">
    <source>
        <dbReference type="RuleBase" id="RU003942"/>
    </source>
</evidence>
<accession>A0A941IHD3</accession>
<proteinExistence type="inferred from homology"/>
<keyword evidence="2" id="KW-0813">Transport</keyword>
<gene>
    <name evidence="9" type="ORF">KDK95_04710</name>
</gene>
<evidence type="ECO:0000256" key="4">
    <source>
        <dbReference type="ARBA" id="ARBA00022692"/>
    </source>
</evidence>
<evidence type="ECO:0000313" key="9">
    <source>
        <dbReference type="EMBL" id="MBR7825597.1"/>
    </source>
</evidence>
<dbReference type="PANTHER" id="PTHR30561:SF21">
    <property type="entry name" value="MOLECULAR CHAPERONE"/>
    <property type="match status" value="1"/>
</dbReference>
<evidence type="ECO:0000256" key="6">
    <source>
        <dbReference type="ARBA" id="ARBA00023136"/>
    </source>
</evidence>
<keyword evidence="3" id="KW-1003">Cell membrane</keyword>
<keyword evidence="5 8" id="KW-1133">Transmembrane helix</keyword>
<name>A0A941IHD3_9ACTN</name>
<dbReference type="InterPro" id="IPR000390">
    <property type="entry name" value="Small_drug/metabolite_transptr"/>
</dbReference>
<evidence type="ECO:0000256" key="8">
    <source>
        <dbReference type="SAM" id="Phobius"/>
    </source>
</evidence>
<dbReference type="Proteomes" id="UP000676325">
    <property type="component" value="Unassembled WGS sequence"/>
</dbReference>
<evidence type="ECO:0000256" key="3">
    <source>
        <dbReference type="ARBA" id="ARBA00022475"/>
    </source>
</evidence>
<organism evidence="9 10">
    <name type="scientific">Actinospica acidithermotolerans</name>
    <dbReference type="NCBI Taxonomy" id="2828514"/>
    <lineage>
        <taxon>Bacteria</taxon>
        <taxon>Bacillati</taxon>
        <taxon>Actinomycetota</taxon>
        <taxon>Actinomycetes</taxon>
        <taxon>Catenulisporales</taxon>
        <taxon>Actinospicaceae</taxon>
        <taxon>Actinospica</taxon>
    </lineage>
</organism>
<dbReference type="Pfam" id="PF00893">
    <property type="entry name" value="Multi_Drug_Res"/>
    <property type="match status" value="1"/>
</dbReference>
<reference evidence="9" key="1">
    <citation type="submission" date="2021-04" db="EMBL/GenBank/DDBJ databases">
        <title>Genome based classification of Actinospica acidithermotolerans sp. nov., an actinobacterium isolated from an Indonesian hot spring.</title>
        <authorList>
            <person name="Kusuma A.B."/>
            <person name="Putra K.E."/>
            <person name="Nafisah S."/>
            <person name="Loh J."/>
            <person name="Nouioui I."/>
            <person name="Goodfellow M."/>
        </authorList>
    </citation>
    <scope>NUCLEOTIDE SEQUENCE</scope>
    <source>
        <strain evidence="9">MGRD01-02</strain>
    </source>
</reference>
<keyword evidence="4 7" id="KW-0812">Transmembrane</keyword>
<evidence type="ECO:0000256" key="5">
    <source>
        <dbReference type="ARBA" id="ARBA00022989"/>
    </source>
</evidence>
<dbReference type="AlphaFoldDB" id="A0A941IHD3"/>
<feature type="transmembrane region" description="Helical" evidence="8">
    <location>
        <begin position="33"/>
        <end position="50"/>
    </location>
</feature>